<feature type="transmembrane region" description="Helical" evidence="1">
    <location>
        <begin position="29"/>
        <end position="57"/>
    </location>
</feature>
<protein>
    <submittedName>
        <fullName evidence="2">Uncharacterized protein</fullName>
    </submittedName>
</protein>
<name>A0A4D6DYJ5_9CAUD</name>
<reference evidence="2 3" key="1">
    <citation type="submission" date="2019-03" db="EMBL/GenBank/DDBJ databases">
        <authorList>
            <person name="Kim S.G."/>
            <person name="Park S.C."/>
        </authorList>
    </citation>
    <scope>NUCLEOTIDE SEQUENCE [LARGE SCALE GENOMIC DNA]</scope>
</reference>
<keyword evidence="3" id="KW-1185">Reference proteome</keyword>
<evidence type="ECO:0000256" key="1">
    <source>
        <dbReference type="SAM" id="Phobius"/>
    </source>
</evidence>
<proteinExistence type="predicted"/>
<keyword evidence="1" id="KW-0472">Membrane</keyword>
<gene>
    <name evidence="2" type="ORF">pETSU_158</name>
</gene>
<keyword evidence="1" id="KW-1133">Transmembrane helix</keyword>
<dbReference type="EMBL" id="MK689364">
    <property type="protein sequence ID" value="QBZ70739.1"/>
    <property type="molecule type" value="Genomic_DNA"/>
</dbReference>
<keyword evidence="1" id="KW-0812">Transmembrane</keyword>
<dbReference type="Proteomes" id="UP000297195">
    <property type="component" value="Segment"/>
</dbReference>
<evidence type="ECO:0000313" key="2">
    <source>
        <dbReference type="EMBL" id="QBZ70739.1"/>
    </source>
</evidence>
<accession>A0A4D6DYJ5</accession>
<organism evidence="2 3">
    <name type="scientific">Edwardsiella phage pEt-SU</name>
    <dbReference type="NCBI Taxonomy" id="2562142"/>
    <lineage>
        <taxon>Viruses</taxon>
        <taxon>Duplodnaviria</taxon>
        <taxon>Heunggongvirae</taxon>
        <taxon>Uroviricota</taxon>
        <taxon>Caudoviricetes</taxon>
        <taxon>Chimalliviridae</taxon>
        <taxon>Petsuvirus</taxon>
        <taxon>Petsuvirus pEtSU</taxon>
    </lineage>
</organism>
<sequence>MNVLSLVLSLCAFLAIIFTLNDWTPKHGIATLISRTLISGFKLLVISAVVLYILLILNKGI</sequence>
<evidence type="ECO:0000313" key="3">
    <source>
        <dbReference type="Proteomes" id="UP000297195"/>
    </source>
</evidence>